<feature type="domain" description="N-acetyltransferase" evidence="3">
    <location>
        <begin position="1"/>
        <end position="143"/>
    </location>
</feature>
<dbReference type="Pfam" id="PF00583">
    <property type="entry name" value="Acetyltransf_1"/>
    <property type="match status" value="1"/>
</dbReference>
<dbReference type="InterPro" id="IPR000182">
    <property type="entry name" value="GNAT_dom"/>
</dbReference>
<dbReference type="InterPro" id="IPR050832">
    <property type="entry name" value="Bact_Acetyltransf"/>
</dbReference>
<keyword evidence="5" id="KW-1185">Reference proteome</keyword>
<accession>A0ABW5BGQ0</accession>
<comment type="caution">
    <text evidence="4">The sequence shown here is derived from an EMBL/GenBank/DDBJ whole genome shotgun (WGS) entry which is preliminary data.</text>
</comment>
<dbReference type="PROSITE" id="PS51186">
    <property type="entry name" value="GNAT"/>
    <property type="match status" value="1"/>
</dbReference>
<keyword evidence="1 4" id="KW-0808">Transferase</keyword>
<evidence type="ECO:0000256" key="1">
    <source>
        <dbReference type="ARBA" id="ARBA00022679"/>
    </source>
</evidence>
<evidence type="ECO:0000256" key="2">
    <source>
        <dbReference type="ARBA" id="ARBA00023315"/>
    </source>
</evidence>
<dbReference type="PANTHER" id="PTHR43877">
    <property type="entry name" value="AMINOALKYLPHOSPHONATE N-ACETYLTRANSFERASE-RELATED-RELATED"/>
    <property type="match status" value="1"/>
</dbReference>
<organism evidence="4 5">
    <name type="scientific">Kiloniella antarctica</name>
    <dbReference type="NCBI Taxonomy" id="1550907"/>
    <lineage>
        <taxon>Bacteria</taxon>
        <taxon>Pseudomonadati</taxon>
        <taxon>Pseudomonadota</taxon>
        <taxon>Alphaproteobacteria</taxon>
        <taxon>Rhodospirillales</taxon>
        <taxon>Kiloniellaceae</taxon>
        <taxon>Kiloniella</taxon>
    </lineage>
</organism>
<evidence type="ECO:0000313" key="5">
    <source>
        <dbReference type="Proteomes" id="UP001597294"/>
    </source>
</evidence>
<dbReference type="RefSeq" id="WP_380249594.1">
    <property type="nucleotide sequence ID" value="NZ_JBHUII010000003.1"/>
</dbReference>
<dbReference type="Proteomes" id="UP001597294">
    <property type="component" value="Unassembled WGS sequence"/>
</dbReference>
<sequence length="143" mass="15967">MYIREMALSDHPQLIELFSCTPGVTLREADSKEATTIYLDRNPGLSFVAESQGKIIGCVMSGHDGRRGYLQHLIVSPTARNQGLGEKLFQRCLSALANIGIDKTHIFVFKDNSLANTFWTAKGWSLRKDINQYSYTHSGDENA</sequence>
<protein>
    <submittedName>
        <fullName evidence="4">GNAT family N-acetyltransferase</fullName>
        <ecNumber evidence="4">2.3.-.-</ecNumber>
    </submittedName>
</protein>
<dbReference type="Gene3D" id="3.40.630.30">
    <property type="match status" value="1"/>
</dbReference>
<dbReference type="EC" id="2.3.-.-" evidence="4"/>
<gene>
    <name evidence="4" type="ORF">ACFSKO_06290</name>
</gene>
<proteinExistence type="predicted"/>
<dbReference type="InterPro" id="IPR016181">
    <property type="entry name" value="Acyl_CoA_acyltransferase"/>
</dbReference>
<dbReference type="EMBL" id="JBHUII010000003">
    <property type="protein sequence ID" value="MFD2205208.1"/>
    <property type="molecule type" value="Genomic_DNA"/>
</dbReference>
<dbReference type="CDD" id="cd04301">
    <property type="entry name" value="NAT_SF"/>
    <property type="match status" value="1"/>
</dbReference>
<evidence type="ECO:0000259" key="3">
    <source>
        <dbReference type="PROSITE" id="PS51186"/>
    </source>
</evidence>
<name>A0ABW5BGQ0_9PROT</name>
<evidence type="ECO:0000313" key="4">
    <source>
        <dbReference type="EMBL" id="MFD2205208.1"/>
    </source>
</evidence>
<dbReference type="SUPFAM" id="SSF55729">
    <property type="entry name" value="Acyl-CoA N-acyltransferases (Nat)"/>
    <property type="match status" value="1"/>
</dbReference>
<keyword evidence="2 4" id="KW-0012">Acyltransferase</keyword>
<dbReference type="GO" id="GO:0016746">
    <property type="term" value="F:acyltransferase activity"/>
    <property type="evidence" value="ECO:0007669"/>
    <property type="project" value="UniProtKB-KW"/>
</dbReference>
<reference evidence="5" key="1">
    <citation type="journal article" date="2019" name="Int. J. Syst. Evol. Microbiol.">
        <title>The Global Catalogue of Microorganisms (GCM) 10K type strain sequencing project: providing services to taxonomists for standard genome sequencing and annotation.</title>
        <authorList>
            <consortium name="The Broad Institute Genomics Platform"/>
            <consortium name="The Broad Institute Genome Sequencing Center for Infectious Disease"/>
            <person name="Wu L."/>
            <person name="Ma J."/>
        </authorList>
    </citation>
    <scope>NUCLEOTIDE SEQUENCE [LARGE SCALE GENOMIC DNA]</scope>
    <source>
        <strain evidence="5">CGMCC 4.7192</strain>
    </source>
</reference>